<proteinExistence type="predicted"/>
<evidence type="ECO:0000313" key="2">
    <source>
        <dbReference type="Proteomes" id="UP000238157"/>
    </source>
</evidence>
<organism evidence="1 2">
    <name type="scientific">Mongoliibacter ruber</name>
    <dbReference type="NCBI Taxonomy" id="1750599"/>
    <lineage>
        <taxon>Bacteria</taxon>
        <taxon>Pseudomonadati</taxon>
        <taxon>Bacteroidota</taxon>
        <taxon>Cytophagia</taxon>
        <taxon>Cytophagales</taxon>
        <taxon>Cyclobacteriaceae</taxon>
        <taxon>Mongoliibacter</taxon>
    </lineage>
</organism>
<gene>
    <name evidence="1" type="ORF">CLW00_106264</name>
</gene>
<comment type="caution">
    <text evidence="1">The sequence shown here is derived from an EMBL/GenBank/DDBJ whole genome shotgun (WGS) entry which is preliminary data.</text>
</comment>
<sequence>MDQFITELRSLLEKTLAWSEEFQKGNRDYSFDVDDEIYHISIKHEKDFKQGDLNLVYNLLDFYCDAIKHGFKEIDKNYSVLKAESDIREILKGMESDFLVNLPTDVKDRLKRI</sequence>
<dbReference type="EMBL" id="PVTR01000006">
    <property type="protein sequence ID" value="PRY87637.1"/>
    <property type="molecule type" value="Genomic_DNA"/>
</dbReference>
<dbReference type="Proteomes" id="UP000238157">
    <property type="component" value="Unassembled WGS sequence"/>
</dbReference>
<dbReference type="AlphaFoldDB" id="A0A2T0WLS1"/>
<keyword evidence="2" id="KW-1185">Reference proteome</keyword>
<reference evidence="1 2" key="1">
    <citation type="submission" date="2018-03" db="EMBL/GenBank/DDBJ databases">
        <title>Genomic Encyclopedia of Archaeal and Bacterial Type Strains, Phase II (KMG-II): from individual species to whole genera.</title>
        <authorList>
            <person name="Goeker M."/>
        </authorList>
    </citation>
    <scope>NUCLEOTIDE SEQUENCE [LARGE SCALE GENOMIC DNA]</scope>
    <source>
        <strain evidence="1 2">DSM 27929</strain>
    </source>
</reference>
<dbReference type="RefSeq" id="WP_106133917.1">
    <property type="nucleotide sequence ID" value="NZ_PVTR01000006.1"/>
</dbReference>
<accession>A0A2T0WLS1</accession>
<dbReference type="OrthoDB" id="370725at2"/>
<name>A0A2T0WLS1_9BACT</name>
<protein>
    <submittedName>
        <fullName evidence="1">Uncharacterized protein</fullName>
    </submittedName>
</protein>
<evidence type="ECO:0000313" key="1">
    <source>
        <dbReference type="EMBL" id="PRY87637.1"/>
    </source>
</evidence>